<keyword evidence="2" id="KW-1185">Reference proteome</keyword>
<dbReference type="Proteomes" id="UP000594638">
    <property type="component" value="Unassembled WGS sequence"/>
</dbReference>
<dbReference type="Gramene" id="OE9A071237T1">
    <property type="protein sequence ID" value="OE9A071237C1"/>
    <property type="gene ID" value="OE9A071237"/>
</dbReference>
<dbReference type="AlphaFoldDB" id="A0A8S0UQ50"/>
<reference evidence="1 2" key="1">
    <citation type="submission" date="2019-12" db="EMBL/GenBank/DDBJ databases">
        <authorList>
            <person name="Alioto T."/>
            <person name="Alioto T."/>
            <person name="Gomez Garrido J."/>
        </authorList>
    </citation>
    <scope>NUCLEOTIDE SEQUENCE [LARGE SCALE GENOMIC DNA]</scope>
</reference>
<evidence type="ECO:0000313" key="2">
    <source>
        <dbReference type="Proteomes" id="UP000594638"/>
    </source>
</evidence>
<accession>A0A8S0UQ50</accession>
<sequence>MEYDVMILNLQYSIWFPALIGDMVYGAEQPFFLEREGSRSVSETRQGIISFGRNDHSSAVACGGLLCTPYGVHTE</sequence>
<comment type="caution">
    <text evidence="1">The sequence shown here is derived from an EMBL/GenBank/DDBJ whole genome shotgun (WGS) entry which is preliminary data.</text>
</comment>
<protein>
    <submittedName>
        <fullName evidence="1">Uncharacterized protein</fullName>
    </submittedName>
</protein>
<name>A0A8S0UQ50_OLEEU</name>
<organism evidence="1 2">
    <name type="scientific">Olea europaea subsp. europaea</name>
    <dbReference type="NCBI Taxonomy" id="158383"/>
    <lineage>
        <taxon>Eukaryota</taxon>
        <taxon>Viridiplantae</taxon>
        <taxon>Streptophyta</taxon>
        <taxon>Embryophyta</taxon>
        <taxon>Tracheophyta</taxon>
        <taxon>Spermatophyta</taxon>
        <taxon>Magnoliopsida</taxon>
        <taxon>eudicotyledons</taxon>
        <taxon>Gunneridae</taxon>
        <taxon>Pentapetalae</taxon>
        <taxon>asterids</taxon>
        <taxon>lamiids</taxon>
        <taxon>Lamiales</taxon>
        <taxon>Oleaceae</taxon>
        <taxon>Oleeae</taxon>
        <taxon>Olea</taxon>
    </lineage>
</organism>
<gene>
    <name evidence="1" type="ORF">OLEA9_A071237</name>
</gene>
<dbReference type="EMBL" id="CACTIH010009032">
    <property type="protein sequence ID" value="CAA3019952.1"/>
    <property type="molecule type" value="Genomic_DNA"/>
</dbReference>
<evidence type="ECO:0000313" key="1">
    <source>
        <dbReference type="EMBL" id="CAA3019952.1"/>
    </source>
</evidence>
<proteinExistence type="predicted"/>